<reference evidence="1 2" key="1">
    <citation type="submission" date="2015-06" db="EMBL/GenBank/DDBJ databases">
        <title>Survival trade-offs in plant roots during colonization by closely related pathogenic and mutualistic fungi.</title>
        <authorList>
            <person name="Hacquard S."/>
            <person name="Kracher B."/>
            <person name="Hiruma K."/>
            <person name="Weinman A."/>
            <person name="Muench P."/>
            <person name="Garrido Oter R."/>
            <person name="Ver Loren van Themaat E."/>
            <person name="Dallerey J.-F."/>
            <person name="Damm U."/>
            <person name="Henrissat B."/>
            <person name="Lespinet O."/>
            <person name="Thon M."/>
            <person name="Kemen E."/>
            <person name="McHardy A.C."/>
            <person name="Schulze-Lefert P."/>
            <person name="O'Connell R.J."/>
        </authorList>
    </citation>
    <scope>NUCLEOTIDE SEQUENCE [LARGE SCALE GENOMIC DNA]</scope>
    <source>
        <strain evidence="1 2">0861</strain>
    </source>
</reference>
<name>A0A166VHE6_9PEZI</name>
<sequence>MTVTELGCCGVKPGLSIMDENTPEGQTYLGVYKTLIGSPGGPHRMYLSMDLDEPSMVYGFFDWDSLEHHENFAKTFGEDIQPDLAKVLTHGEFTKHITATPSLPDALKSPVTDVFLVYFPSDTSAAEKATAETGLQTILNRGFGQHPNVAAISYGWGVQDDFPVYGKDGGKVGSVFSAFVGWSSVEANTEFREAGAHSTIQESIRGLDGVVKLKVLRLNCTILEKKAE</sequence>
<evidence type="ECO:0008006" key="3">
    <source>
        <dbReference type="Google" id="ProtNLM"/>
    </source>
</evidence>
<dbReference type="STRING" id="708197.A0A166VHE6"/>
<keyword evidence="2" id="KW-1185">Reference proteome</keyword>
<dbReference type="Gene3D" id="3.30.70.100">
    <property type="match status" value="1"/>
</dbReference>
<evidence type="ECO:0000313" key="2">
    <source>
        <dbReference type="Proteomes" id="UP000076552"/>
    </source>
</evidence>
<dbReference type="AlphaFoldDB" id="A0A166VHE6"/>
<comment type="caution">
    <text evidence="1">The sequence shown here is derived from an EMBL/GenBank/DDBJ whole genome shotgun (WGS) entry which is preliminary data.</text>
</comment>
<dbReference type="EMBL" id="LFIV01000031">
    <property type="protein sequence ID" value="KZL74570.1"/>
    <property type="molecule type" value="Genomic_DNA"/>
</dbReference>
<organism evidence="1 2">
    <name type="scientific">Colletotrichum tofieldiae</name>
    <dbReference type="NCBI Taxonomy" id="708197"/>
    <lineage>
        <taxon>Eukaryota</taxon>
        <taxon>Fungi</taxon>
        <taxon>Dikarya</taxon>
        <taxon>Ascomycota</taxon>
        <taxon>Pezizomycotina</taxon>
        <taxon>Sordariomycetes</taxon>
        <taxon>Hypocreomycetidae</taxon>
        <taxon>Glomerellales</taxon>
        <taxon>Glomerellaceae</taxon>
        <taxon>Colletotrichum</taxon>
        <taxon>Colletotrichum spaethianum species complex</taxon>
    </lineage>
</organism>
<evidence type="ECO:0000313" key="1">
    <source>
        <dbReference type="EMBL" id="KZL74570.1"/>
    </source>
</evidence>
<protein>
    <recommendedName>
        <fullName evidence="3">ABM domain-containing protein</fullName>
    </recommendedName>
</protein>
<gene>
    <name evidence="1" type="ORF">CT0861_00016</name>
</gene>
<dbReference type="Proteomes" id="UP000076552">
    <property type="component" value="Unassembled WGS sequence"/>
</dbReference>
<accession>A0A166VHE6</accession>
<proteinExistence type="predicted"/>